<gene>
    <name evidence="2" type="ORF">HF526_23645</name>
</gene>
<evidence type="ECO:0000313" key="2">
    <source>
        <dbReference type="EMBL" id="NMI00281.1"/>
    </source>
</evidence>
<dbReference type="RefSeq" id="WP_211177702.1">
    <property type="nucleotide sequence ID" value="NZ_JAAXLA010000053.1"/>
</dbReference>
<dbReference type="Proteomes" id="UP000820669">
    <property type="component" value="Unassembled WGS sequence"/>
</dbReference>
<keyword evidence="3" id="KW-1185">Reference proteome</keyword>
<feature type="region of interest" description="Disordered" evidence="1">
    <location>
        <begin position="1"/>
        <end position="40"/>
    </location>
</feature>
<protein>
    <submittedName>
        <fullName evidence="2">Uncharacterized protein</fullName>
    </submittedName>
</protein>
<name>A0ABX1SFF2_9PSEU</name>
<evidence type="ECO:0000256" key="1">
    <source>
        <dbReference type="SAM" id="MobiDB-lite"/>
    </source>
</evidence>
<accession>A0ABX1SFF2</accession>
<sequence length="292" mass="29706">MAAPAGGLAVEERPRPATTATDPRPHLVWRAAPDRPSTDPGTGVDLLRLLEITRLTPAQAAAIATDVLCALESLHATGDAGGGFGLDAVRVGADGRSRLTGRAGYPGDGSPAPTGHCRDDLTAAAAVLTELTLAARRPLPNPDQRATDLLCVLDHATADAARPEAEAGPIAALLRGAGAASASARAELAALVAAAGGRQPPGRPIAAASTAEARRLVAPAAPREDRLRAAARSVARRSWKWALSFVVLVATILIEFAFLHDQITRDIGLVLGAGRQGTTTAAGPEPPAPVPA</sequence>
<reference evidence="2 3" key="1">
    <citation type="submission" date="2020-04" db="EMBL/GenBank/DDBJ databases">
        <authorList>
            <person name="Klaysubun C."/>
            <person name="Duangmal K."/>
            <person name="Lipun K."/>
        </authorList>
    </citation>
    <scope>NUCLEOTIDE SEQUENCE [LARGE SCALE GENOMIC DNA]</scope>
    <source>
        <strain evidence="2 3">K10HN5</strain>
    </source>
</reference>
<dbReference type="EMBL" id="JAAXLA010000053">
    <property type="protein sequence ID" value="NMI00281.1"/>
    <property type="molecule type" value="Genomic_DNA"/>
</dbReference>
<organism evidence="2 3">
    <name type="scientific">Pseudonocardia acidicola</name>
    <dbReference type="NCBI Taxonomy" id="2724939"/>
    <lineage>
        <taxon>Bacteria</taxon>
        <taxon>Bacillati</taxon>
        <taxon>Actinomycetota</taxon>
        <taxon>Actinomycetes</taxon>
        <taxon>Pseudonocardiales</taxon>
        <taxon>Pseudonocardiaceae</taxon>
        <taxon>Pseudonocardia</taxon>
    </lineage>
</organism>
<proteinExistence type="predicted"/>
<feature type="non-terminal residue" evidence="2">
    <location>
        <position position="292"/>
    </location>
</feature>
<evidence type="ECO:0000313" key="3">
    <source>
        <dbReference type="Proteomes" id="UP000820669"/>
    </source>
</evidence>
<comment type="caution">
    <text evidence="2">The sequence shown here is derived from an EMBL/GenBank/DDBJ whole genome shotgun (WGS) entry which is preliminary data.</text>
</comment>